<organism evidence="10">
    <name type="scientific">Photinus pyralis</name>
    <name type="common">Common eastern firefly</name>
    <name type="synonym">Lampyris pyralis</name>
    <dbReference type="NCBI Taxonomy" id="7054"/>
    <lineage>
        <taxon>Eukaryota</taxon>
        <taxon>Metazoa</taxon>
        <taxon>Ecdysozoa</taxon>
        <taxon>Arthropoda</taxon>
        <taxon>Hexapoda</taxon>
        <taxon>Insecta</taxon>
        <taxon>Pterygota</taxon>
        <taxon>Neoptera</taxon>
        <taxon>Endopterygota</taxon>
        <taxon>Coleoptera</taxon>
        <taxon>Polyphaga</taxon>
        <taxon>Elateriformia</taxon>
        <taxon>Elateroidea</taxon>
        <taxon>Lampyridae</taxon>
        <taxon>Lampyrinae</taxon>
        <taxon>Photinus</taxon>
    </lineage>
</organism>
<keyword evidence="5" id="KW-0496">Mitochondrion</keyword>
<reference evidence="10" key="1">
    <citation type="journal article" date="2016" name="Sci. Rep.">
        <title>Molecular characterization of firefly nuptial gifts: a multi-omics approach sheds light on postcopulatory sexual selection.</title>
        <authorList>
            <person name="Al-Wathiqui N."/>
            <person name="Fallon T.R."/>
            <person name="South A."/>
            <person name="Weng J.K."/>
            <person name="Lewis S.M."/>
        </authorList>
    </citation>
    <scope>NUCLEOTIDE SEQUENCE</scope>
</reference>
<dbReference type="AlphaFoldDB" id="A0A1Y1MWZ2"/>
<evidence type="ECO:0000256" key="8">
    <source>
        <dbReference type="ARBA" id="ARBA00042577"/>
    </source>
</evidence>
<keyword evidence="3" id="KW-0809">Transit peptide</keyword>
<dbReference type="Proteomes" id="UP000327044">
    <property type="component" value="Unassembled WGS sequence"/>
</dbReference>
<name>A0A1Y1MWZ2_PHOPY</name>
<proteinExistence type="inferred from homology"/>
<dbReference type="EMBL" id="VVIM01000003">
    <property type="protein sequence ID" value="KAB0800910.1"/>
    <property type="molecule type" value="Genomic_DNA"/>
</dbReference>
<dbReference type="GO" id="GO:0006412">
    <property type="term" value="P:translation"/>
    <property type="evidence" value="ECO:0007669"/>
    <property type="project" value="InterPro"/>
</dbReference>
<dbReference type="InParanoid" id="A0A1Y1MWZ2"/>
<evidence type="ECO:0000256" key="9">
    <source>
        <dbReference type="ARBA" id="ARBA00045766"/>
    </source>
</evidence>
<dbReference type="InterPro" id="IPR011332">
    <property type="entry name" value="Ribosomal_zn-bd"/>
</dbReference>
<dbReference type="FunCoup" id="A0A1Y1MWZ2">
    <property type="interactions" value="373"/>
</dbReference>
<dbReference type="PANTHER" id="PTHR21026:SF2">
    <property type="entry name" value="LARGE RIBOSOMAL SUBUNIT PROTEIN BL32M"/>
    <property type="match status" value="1"/>
</dbReference>
<evidence type="ECO:0000256" key="7">
    <source>
        <dbReference type="ARBA" id="ARBA00039935"/>
    </source>
</evidence>
<protein>
    <recommendedName>
        <fullName evidence="7">Large ribosomal subunit protein bL32m</fullName>
    </recommendedName>
    <alternativeName>
        <fullName evidence="8">39S ribosomal protein L32, mitochondrial</fullName>
    </alternativeName>
</protein>
<evidence type="ECO:0000313" key="12">
    <source>
        <dbReference type="Proteomes" id="UP000327044"/>
    </source>
</evidence>
<evidence type="ECO:0000313" key="11">
    <source>
        <dbReference type="EMBL" id="KAB0800910.1"/>
    </source>
</evidence>
<keyword evidence="12" id="KW-1185">Reference proteome</keyword>
<sequence length="194" mass="22012">MAFLLHHLRTLVQNLENTVANLIIRRRPPAALCFDLGVCSSQPLSSSLKDILNEGFLWAVPRNRRTIEKRLKRQYGDPYYISKLLVPKKTLRACNVCGDDHEIGILCPTCYKKVIEETRAMQDAIQNELGLKVVENEVVVLYNGEKNSTPSEYFEGKRIVEIDKPRPAWFSKNLLQSTTQQPATSTNIKPSDLG</sequence>
<evidence type="ECO:0000256" key="5">
    <source>
        <dbReference type="ARBA" id="ARBA00023128"/>
    </source>
</evidence>
<accession>A0A1Y1MWZ2</accession>
<keyword evidence="6" id="KW-0687">Ribonucleoprotein</keyword>
<dbReference type="GO" id="GO:0005762">
    <property type="term" value="C:mitochondrial large ribosomal subunit"/>
    <property type="evidence" value="ECO:0007669"/>
    <property type="project" value="TreeGrafter"/>
</dbReference>
<evidence type="ECO:0000313" key="10">
    <source>
        <dbReference type="EMBL" id="JAV90172.1"/>
    </source>
</evidence>
<dbReference type="EMBL" id="GEZM01018559">
    <property type="protein sequence ID" value="JAV90172.1"/>
    <property type="molecule type" value="Transcribed_RNA"/>
</dbReference>
<comment type="subcellular location">
    <subcellularLocation>
        <location evidence="1">Mitochondrion</location>
    </subcellularLocation>
</comment>
<dbReference type="InterPro" id="IPR051991">
    <property type="entry name" value="Mitoribosomal_protein_bL32"/>
</dbReference>
<gene>
    <name evidence="11" type="ORF">PPYR_05264</name>
</gene>
<keyword evidence="4" id="KW-0689">Ribosomal protein</keyword>
<dbReference type="SUPFAM" id="SSF57829">
    <property type="entry name" value="Zn-binding ribosomal proteins"/>
    <property type="match status" value="1"/>
</dbReference>
<evidence type="ECO:0000256" key="4">
    <source>
        <dbReference type="ARBA" id="ARBA00022980"/>
    </source>
</evidence>
<evidence type="ECO:0000256" key="1">
    <source>
        <dbReference type="ARBA" id="ARBA00004173"/>
    </source>
</evidence>
<evidence type="ECO:0000256" key="6">
    <source>
        <dbReference type="ARBA" id="ARBA00023274"/>
    </source>
</evidence>
<reference evidence="11" key="3">
    <citation type="submission" date="2019-08" db="EMBL/GenBank/DDBJ databases">
        <authorList>
            <consortium name="Photinus pyralis genome working group"/>
            <person name="Fallon T.R."/>
            <person name="Sander Lower S.E."/>
            <person name="Weng J.-K."/>
        </authorList>
    </citation>
    <scope>NUCLEOTIDE SEQUENCE</scope>
    <source>
        <strain evidence="11">1611_PpyrPB1</strain>
        <tissue evidence="11">Whole body</tissue>
    </source>
</reference>
<comment type="function">
    <text evidence="9">Component of the mitochondrial large ribosomal subunit (mt-LSU). The mitochondrial ribosome (mitoribosome) is a large ribonucleoprotein complex responsible for the synthesis of proteins inside mitochondria.</text>
</comment>
<evidence type="ECO:0000256" key="3">
    <source>
        <dbReference type="ARBA" id="ARBA00022946"/>
    </source>
</evidence>
<dbReference type="GO" id="GO:0003735">
    <property type="term" value="F:structural constituent of ribosome"/>
    <property type="evidence" value="ECO:0007669"/>
    <property type="project" value="TreeGrafter"/>
</dbReference>
<evidence type="ECO:0000256" key="2">
    <source>
        <dbReference type="ARBA" id="ARBA00008560"/>
    </source>
</evidence>
<dbReference type="PANTHER" id="PTHR21026">
    <property type="entry name" value="39S RIBOSOMAL PROTEIN L32, MITOCHONDRIAL"/>
    <property type="match status" value="1"/>
</dbReference>
<reference evidence="11 12" key="2">
    <citation type="journal article" date="2018" name="Elife">
        <title>Firefly genomes illuminate parallel origins of bioluminescence in beetles.</title>
        <authorList>
            <person name="Fallon T.R."/>
            <person name="Lower S.E."/>
            <person name="Chang C.H."/>
            <person name="Bessho-Uehara M."/>
            <person name="Martin G.J."/>
            <person name="Bewick A.J."/>
            <person name="Behringer M."/>
            <person name="Debat H.J."/>
            <person name="Wong I."/>
            <person name="Day J.C."/>
            <person name="Suvorov A."/>
            <person name="Silva C.J."/>
            <person name="Stanger-Hall K.F."/>
            <person name="Hall D.W."/>
            <person name="Schmitz R.J."/>
            <person name="Nelson D.R."/>
            <person name="Lewis S.M."/>
            <person name="Shigenobu S."/>
            <person name="Bybee S.M."/>
            <person name="Larracuente A.M."/>
            <person name="Oba Y."/>
            <person name="Weng J.K."/>
        </authorList>
    </citation>
    <scope>NUCLEOTIDE SEQUENCE [LARGE SCALE GENOMIC DNA]</scope>
    <source>
        <strain evidence="11">1611_PpyrPB1</strain>
        <tissue evidence="11">Whole body</tissue>
    </source>
</reference>
<comment type="similarity">
    <text evidence="2">Belongs to the bacterial ribosomal protein bL32 family.</text>
</comment>